<keyword evidence="6 11" id="KW-0378">Hydrolase</keyword>
<evidence type="ECO:0000256" key="11">
    <source>
        <dbReference type="RuleBase" id="RU003983"/>
    </source>
</evidence>
<reference evidence="14 15" key="1">
    <citation type="submission" date="2019-12" db="EMBL/GenBank/DDBJ databases">
        <title>Nitratireductor arenosus sp. nov., Isolated from sea sand, Jeju island, South Korea.</title>
        <authorList>
            <person name="Kim W."/>
        </authorList>
    </citation>
    <scope>NUCLEOTIDE SEQUENCE [LARGE SCALE GENOMIC DNA]</scope>
    <source>
        <strain evidence="14 15">CAU 1489</strain>
    </source>
</reference>
<proteinExistence type="inferred from homology"/>
<evidence type="ECO:0000313" key="15">
    <source>
        <dbReference type="Proteomes" id="UP000463224"/>
    </source>
</evidence>
<dbReference type="CDD" id="cd07339">
    <property type="entry name" value="M48B_HtpX_like"/>
    <property type="match status" value="1"/>
</dbReference>
<dbReference type="RefSeq" id="WP_156711737.1">
    <property type="nucleotide sequence ID" value="NZ_WPHG01000001.1"/>
</dbReference>
<evidence type="ECO:0000259" key="13">
    <source>
        <dbReference type="Pfam" id="PF01435"/>
    </source>
</evidence>
<dbReference type="GO" id="GO:0046872">
    <property type="term" value="F:metal ion binding"/>
    <property type="evidence" value="ECO:0007669"/>
    <property type="project" value="UniProtKB-KW"/>
</dbReference>
<protein>
    <submittedName>
        <fullName evidence="14">M48 family metalloprotease</fullName>
    </submittedName>
</protein>
<dbReference type="InterPro" id="IPR001915">
    <property type="entry name" value="Peptidase_M48"/>
</dbReference>
<comment type="subcellular location">
    <subcellularLocation>
        <location evidence="1">Cell membrane</location>
        <topology evidence="1">Multi-pass membrane protein</topology>
    </subcellularLocation>
</comment>
<feature type="domain" description="Peptidase M48" evidence="13">
    <location>
        <begin position="87"/>
        <end position="286"/>
    </location>
</feature>
<feature type="transmembrane region" description="Helical" evidence="12">
    <location>
        <begin position="198"/>
        <end position="218"/>
    </location>
</feature>
<keyword evidence="5" id="KW-0479">Metal-binding</keyword>
<organism evidence="14 15">
    <name type="scientific">Nitratireductor arenosus</name>
    <dbReference type="NCBI Taxonomy" id="2682096"/>
    <lineage>
        <taxon>Bacteria</taxon>
        <taxon>Pseudomonadati</taxon>
        <taxon>Pseudomonadota</taxon>
        <taxon>Alphaproteobacteria</taxon>
        <taxon>Hyphomicrobiales</taxon>
        <taxon>Phyllobacteriaceae</taxon>
        <taxon>Nitratireductor</taxon>
    </lineage>
</organism>
<evidence type="ECO:0000256" key="4">
    <source>
        <dbReference type="ARBA" id="ARBA00022692"/>
    </source>
</evidence>
<dbReference type="GO" id="GO:0005886">
    <property type="term" value="C:plasma membrane"/>
    <property type="evidence" value="ECO:0007669"/>
    <property type="project" value="UniProtKB-SubCell"/>
</dbReference>
<dbReference type="EMBL" id="WPHG01000001">
    <property type="protein sequence ID" value="MVA96839.1"/>
    <property type="molecule type" value="Genomic_DNA"/>
</dbReference>
<name>A0A844QGC6_9HYPH</name>
<evidence type="ECO:0000256" key="10">
    <source>
        <dbReference type="ARBA" id="ARBA00023136"/>
    </source>
</evidence>
<keyword evidence="10 12" id="KW-0472">Membrane</keyword>
<comment type="caution">
    <text evidence="14">The sequence shown here is derived from an EMBL/GenBank/DDBJ whole genome shotgun (WGS) entry which is preliminary data.</text>
</comment>
<dbReference type="PANTHER" id="PTHR43221:SF1">
    <property type="entry name" value="PROTEASE HTPX"/>
    <property type="match status" value="1"/>
</dbReference>
<evidence type="ECO:0000256" key="3">
    <source>
        <dbReference type="ARBA" id="ARBA00022670"/>
    </source>
</evidence>
<comment type="cofactor">
    <cofactor evidence="11">
        <name>Zn(2+)</name>
        <dbReference type="ChEBI" id="CHEBI:29105"/>
    </cofactor>
    <text evidence="11">Binds 1 zinc ion per subunit.</text>
</comment>
<evidence type="ECO:0000256" key="7">
    <source>
        <dbReference type="ARBA" id="ARBA00022833"/>
    </source>
</evidence>
<gene>
    <name evidence="14" type="ORF">GN330_06200</name>
</gene>
<sequence length="372" mass="40239">MSPEPSLDLVQQRRSRALNTVHTWLLAAGSLSILAVCAWAFGGIAALVYALVIGAVSMVAMRRVSPRLVLSMYKARPVSRAQFPQGIAVLEELARRAGLPAVPTLHVVPSRMMNAFAVGRRDDSAIAITDALARRMSLRELTAILAHEISHIAHEDVKVMAFADMVSRFTSMMSTVGLLSLVLNLFVFAGGYQAQVPWLAVIVLLAAPTVGGLLQMALSRTREYDADLGAVMLTGDPEGLAAALVKLERVQGRLWESLMLPGGRTPDPSVLRTHPPTEERVRRLMALKGAADLPEEGVLADAGGRVPQRRSSFIPSIGRRRPEAADYRRLAGLMPTATILADEDVDRPASSGMLAGPTGRPRIRIRRGGVWW</sequence>
<dbReference type="AlphaFoldDB" id="A0A844QGC6"/>
<feature type="transmembrane region" description="Helical" evidence="12">
    <location>
        <begin position="169"/>
        <end position="192"/>
    </location>
</feature>
<evidence type="ECO:0000256" key="8">
    <source>
        <dbReference type="ARBA" id="ARBA00022989"/>
    </source>
</evidence>
<evidence type="ECO:0000256" key="9">
    <source>
        <dbReference type="ARBA" id="ARBA00023049"/>
    </source>
</evidence>
<keyword evidence="4 12" id="KW-0812">Transmembrane</keyword>
<comment type="similarity">
    <text evidence="11">Belongs to the peptidase M48 family.</text>
</comment>
<dbReference type="Pfam" id="PF01435">
    <property type="entry name" value="Peptidase_M48"/>
    <property type="match status" value="1"/>
</dbReference>
<evidence type="ECO:0000256" key="12">
    <source>
        <dbReference type="SAM" id="Phobius"/>
    </source>
</evidence>
<evidence type="ECO:0000313" key="14">
    <source>
        <dbReference type="EMBL" id="MVA96839.1"/>
    </source>
</evidence>
<keyword evidence="3 11" id="KW-0645">Protease</keyword>
<dbReference type="InterPro" id="IPR050083">
    <property type="entry name" value="HtpX_protease"/>
</dbReference>
<keyword evidence="15" id="KW-1185">Reference proteome</keyword>
<accession>A0A844QGC6</accession>
<dbReference type="PANTHER" id="PTHR43221">
    <property type="entry name" value="PROTEASE HTPX"/>
    <property type="match status" value="1"/>
</dbReference>
<keyword evidence="9 11" id="KW-0482">Metalloprotease</keyword>
<evidence type="ECO:0000256" key="1">
    <source>
        <dbReference type="ARBA" id="ARBA00004651"/>
    </source>
</evidence>
<keyword evidence="2" id="KW-1003">Cell membrane</keyword>
<dbReference type="Proteomes" id="UP000463224">
    <property type="component" value="Unassembled WGS sequence"/>
</dbReference>
<dbReference type="Gene3D" id="3.30.2010.10">
    <property type="entry name" value="Metalloproteases ('zincins'), catalytic domain"/>
    <property type="match status" value="1"/>
</dbReference>
<dbReference type="GO" id="GO:0004222">
    <property type="term" value="F:metalloendopeptidase activity"/>
    <property type="evidence" value="ECO:0007669"/>
    <property type="project" value="InterPro"/>
</dbReference>
<dbReference type="GO" id="GO:0006508">
    <property type="term" value="P:proteolysis"/>
    <property type="evidence" value="ECO:0007669"/>
    <property type="project" value="UniProtKB-KW"/>
</dbReference>
<evidence type="ECO:0000256" key="6">
    <source>
        <dbReference type="ARBA" id="ARBA00022801"/>
    </source>
</evidence>
<keyword evidence="8 12" id="KW-1133">Transmembrane helix</keyword>
<keyword evidence="7 11" id="KW-0862">Zinc</keyword>
<evidence type="ECO:0000256" key="5">
    <source>
        <dbReference type="ARBA" id="ARBA00022723"/>
    </source>
</evidence>
<evidence type="ECO:0000256" key="2">
    <source>
        <dbReference type="ARBA" id="ARBA00022475"/>
    </source>
</evidence>